<dbReference type="GO" id="GO:0003676">
    <property type="term" value="F:nucleic acid binding"/>
    <property type="evidence" value="ECO:0007669"/>
    <property type="project" value="InterPro"/>
</dbReference>
<reference evidence="1" key="2">
    <citation type="submission" date="2020-07" db="EMBL/GenBank/DDBJ databases">
        <authorList>
            <person name="Vera ALvarez R."/>
            <person name="Arias-Moreno D.M."/>
            <person name="Jimenez-Jacinto V."/>
            <person name="Jimenez-Bremont J.F."/>
            <person name="Swaminathan K."/>
            <person name="Moose S.P."/>
            <person name="Guerrero-Gonzalez M.L."/>
            <person name="Marino-Ramirez L."/>
            <person name="Landsman D."/>
            <person name="Rodriguez-Kessler M."/>
            <person name="Delgado-Sanchez P."/>
        </authorList>
    </citation>
    <scope>NUCLEOTIDE SEQUENCE</scope>
    <source>
        <tissue evidence="1">Cladode</tissue>
    </source>
</reference>
<dbReference type="InterPro" id="IPR036397">
    <property type="entry name" value="RNaseH_sf"/>
</dbReference>
<proteinExistence type="predicted"/>
<dbReference type="EMBL" id="GISG01223024">
    <property type="protein sequence ID" value="MBA4664236.1"/>
    <property type="molecule type" value="Transcribed_RNA"/>
</dbReference>
<dbReference type="Gene3D" id="3.30.420.10">
    <property type="entry name" value="Ribonuclease H-like superfamily/Ribonuclease H"/>
    <property type="match status" value="1"/>
</dbReference>
<dbReference type="InterPro" id="IPR012337">
    <property type="entry name" value="RNaseH-like_sf"/>
</dbReference>
<protein>
    <submittedName>
        <fullName evidence="1">Uncharacterized protein</fullName>
    </submittedName>
</protein>
<organism evidence="1">
    <name type="scientific">Opuntia streptacantha</name>
    <name type="common">Prickly pear cactus</name>
    <name type="synonym">Opuntia cardona</name>
    <dbReference type="NCBI Taxonomy" id="393608"/>
    <lineage>
        <taxon>Eukaryota</taxon>
        <taxon>Viridiplantae</taxon>
        <taxon>Streptophyta</taxon>
        <taxon>Embryophyta</taxon>
        <taxon>Tracheophyta</taxon>
        <taxon>Spermatophyta</taxon>
        <taxon>Magnoliopsida</taxon>
        <taxon>eudicotyledons</taxon>
        <taxon>Gunneridae</taxon>
        <taxon>Pentapetalae</taxon>
        <taxon>Caryophyllales</taxon>
        <taxon>Cactineae</taxon>
        <taxon>Cactaceae</taxon>
        <taxon>Opuntioideae</taxon>
        <taxon>Opuntia</taxon>
    </lineage>
</organism>
<evidence type="ECO:0000313" key="1">
    <source>
        <dbReference type="EMBL" id="MBA4664236.1"/>
    </source>
</evidence>
<dbReference type="AlphaFoldDB" id="A0A7C9AD59"/>
<name>A0A7C9AD59_OPUST</name>
<accession>A0A7C9AD59</accession>
<dbReference type="SUPFAM" id="SSF53098">
    <property type="entry name" value="Ribonuclease H-like"/>
    <property type="match status" value="1"/>
</dbReference>
<reference evidence="1" key="1">
    <citation type="journal article" date="2013" name="J. Plant Res.">
        <title>Effect of fungi and light on seed germination of three Opuntia species from semiarid lands of central Mexico.</title>
        <authorList>
            <person name="Delgado-Sanchez P."/>
            <person name="Jimenez-Bremont J.F."/>
            <person name="Guerrero-Gonzalez Mde L."/>
            <person name="Flores J."/>
        </authorList>
    </citation>
    <scope>NUCLEOTIDE SEQUENCE</scope>
    <source>
        <tissue evidence="1">Cladode</tissue>
    </source>
</reference>
<sequence length="197" mass="22499">MCFHQSMGSHPDTIRYTNRAKIMLLKLCNLKNTCLLIKLSTFDPIPPDIINFLALKDVGFVGVDIHKDFQIKNTQSRSRMQLILAQSLHFAGGELSSSRAYKSHAHYEVWKDYKLKIHMLPLEKLPVPLFGIHLLSTLPVNMKIPYQMPSATTVSNLHSHVDLDYLSPCSCRSKDWNQVTSGHQSKMPKFCEEDDET</sequence>